<proteinExistence type="predicted"/>
<dbReference type="PANTHER" id="PTHR46401:SF2">
    <property type="entry name" value="GLYCOSYLTRANSFERASE WBBK-RELATED"/>
    <property type="match status" value="1"/>
</dbReference>
<organism evidence="4 5">
    <name type="scientific">Coraliomargarita algicola</name>
    <dbReference type="NCBI Taxonomy" id="3092156"/>
    <lineage>
        <taxon>Bacteria</taxon>
        <taxon>Pseudomonadati</taxon>
        <taxon>Verrucomicrobiota</taxon>
        <taxon>Opitutia</taxon>
        <taxon>Puniceicoccales</taxon>
        <taxon>Coraliomargaritaceae</taxon>
        <taxon>Coraliomargarita</taxon>
    </lineage>
</organism>
<evidence type="ECO:0000259" key="3">
    <source>
        <dbReference type="Pfam" id="PF13439"/>
    </source>
</evidence>
<dbReference type="InterPro" id="IPR001296">
    <property type="entry name" value="Glyco_trans_1"/>
</dbReference>
<name>A0ABZ0RJP5_9BACT</name>
<dbReference type="Gene3D" id="3.40.50.2000">
    <property type="entry name" value="Glycogen Phosphorylase B"/>
    <property type="match status" value="2"/>
</dbReference>
<keyword evidence="4" id="KW-0328">Glycosyltransferase</keyword>
<dbReference type="RefSeq" id="WP_319831887.1">
    <property type="nucleotide sequence ID" value="NZ_CP138858.1"/>
</dbReference>
<feature type="domain" description="Glycosyl transferase family 1" evidence="2">
    <location>
        <begin position="205"/>
        <end position="357"/>
    </location>
</feature>
<reference evidence="4 5" key="1">
    <citation type="submission" date="2023-11" db="EMBL/GenBank/DDBJ databases">
        <title>Coraliomargarita sp. nov., isolated from marine algae.</title>
        <authorList>
            <person name="Lee J.K."/>
            <person name="Baek J.H."/>
            <person name="Kim J.M."/>
            <person name="Choi D.G."/>
            <person name="Jeon C.O."/>
        </authorList>
    </citation>
    <scope>NUCLEOTIDE SEQUENCE [LARGE SCALE GENOMIC DNA]</scope>
    <source>
        <strain evidence="4 5">J2-16</strain>
    </source>
</reference>
<dbReference type="GO" id="GO:0016757">
    <property type="term" value="F:glycosyltransferase activity"/>
    <property type="evidence" value="ECO:0007669"/>
    <property type="project" value="UniProtKB-KW"/>
</dbReference>
<gene>
    <name evidence="4" type="ORF">SH580_16275</name>
</gene>
<evidence type="ECO:0000313" key="5">
    <source>
        <dbReference type="Proteomes" id="UP001324993"/>
    </source>
</evidence>
<dbReference type="SUPFAM" id="SSF53756">
    <property type="entry name" value="UDP-Glycosyltransferase/glycogen phosphorylase"/>
    <property type="match status" value="1"/>
</dbReference>
<evidence type="ECO:0000313" key="4">
    <source>
        <dbReference type="EMBL" id="WPJ94985.1"/>
    </source>
</evidence>
<dbReference type="Pfam" id="PF13439">
    <property type="entry name" value="Glyco_transf_4"/>
    <property type="match status" value="1"/>
</dbReference>
<sequence>MLKIDIYWDLRATDPVRHTGVGKHVIEVIKGLVGTGLFDVRMLIAKDQVEMWAQQAVVYDWSRLNVVHLPYTNKGYRFRVGAGLPLFLDHICEERDLVYSPMEIVLSLKHIPFINTIHGIPCFERTIQSDVYNSGLYRKERVKQSWFFARSRRLCRANFVVSDYLKERLRTQFGFNSNCLYSVYNGAEDFYYRGSECGAVIGESSESIRLLQVGGANIFDGAPALLQVARQLEKVYPQARLEIVGDRHEAPWEQLLRAQSNVEWSGFLNGPSLLEAMQRSTALLYLPAVESFGIIGVEAMAAGLPILAMKSTALPEVLGDAALWVNGEDSRSLAAGLKVIVEDDSVRDQLIARGRKRANCYRWSNVVERVVEGFQQVLSN</sequence>
<evidence type="ECO:0000256" key="1">
    <source>
        <dbReference type="ARBA" id="ARBA00022679"/>
    </source>
</evidence>
<dbReference type="PANTHER" id="PTHR46401">
    <property type="entry name" value="GLYCOSYLTRANSFERASE WBBK-RELATED"/>
    <property type="match status" value="1"/>
</dbReference>
<keyword evidence="5" id="KW-1185">Reference proteome</keyword>
<feature type="domain" description="Glycosyltransferase subfamily 4-like N-terminal" evidence="3">
    <location>
        <begin position="20"/>
        <end position="186"/>
    </location>
</feature>
<evidence type="ECO:0000259" key="2">
    <source>
        <dbReference type="Pfam" id="PF00534"/>
    </source>
</evidence>
<dbReference type="Proteomes" id="UP001324993">
    <property type="component" value="Chromosome"/>
</dbReference>
<accession>A0ABZ0RJP5</accession>
<protein>
    <submittedName>
        <fullName evidence="4">Glycosyltransferase</fullName>
        <ecNumber evidence="4">2.4.-.-</ecNumber>
    </submittedName>
</protein>
<keyword evidence="1 4" id="KW-0808">Transferase</keyword>
<dbReference type="Pfam" id="PF00534">
    <property type="entry name" value="Glycos_transf_1"/>
    <property type="match status" value="1"/>
</dbReference>
<dbReference type="InterPro" id="IPR028098">
    <property type="entry name" value="Glyco_trans_4-like_N"/>
</dbReference>
<dbReference type="EMBL" id="CP138858">
    <property type="protein sequence ID" value="WPJ94985.1"/>
    <property type="molecule type" value="Genomic_DNA"/>
</dbReference>
<dbReference type="EC" id="2.4.-.-" evidence="4"/>